<proteinExistence type="inferred from homology"/>
<name>A0A419W2K4_9BACT</name>
<protein>
    <recommendedName>
        <fullName evidence="4 6">dTDP-4-dehydrorhamnose reductase</fullName>
        <ecNumber evidence="3 6">1.1.1.133</ecNumber>
    </recommendedName>
</protein>
<accession>A0A419W2K4</accession>
<dbReference type="Pfam" id="PF04321">
    <property type="entry name" value="RmlD_sub_bind"/>
    <property type="match status" value="1"/>
</dbReference>
<dbReference type="InterPro" id="IPR005913">
    <property type="entry name" value="dTDP_dehydrorham_reduct"/>
</dbReference>
<evidence type="ECO:0000256" key="2">
    <source>
        <dbReference type="ARBA" id="ARBA00010944"/>
    </source>
</evidence>
<sequence>MKVLITGANGQLGSEIKSKANNYSGLEFLFTDVNELDLSDFDAVMAYCQKEKPAYIVNCAAYTAVDVAETDTELAALINTKVPSFLGKVAKAINGKVIHISTDYVFDGLACTPYSEADLVDPDSVYGKTKLNGEIALVKEDPKAIIIRTSWLYSAYGKNFVKTMMKLGQERDELKVVCDQVGTPTYAADLADAILVIIEKSASDEAAWKAGIYHYSNEGVCSWYDFAKAIHEIGGIECNVHPIPTEEYPTPAKRPAYSVLNKSKIKRNFGITIPYWRDSLKVCMEKLQEK</sequence>
<evidence type="ECO:0000259" key="7">
    <source>
        <dbReference type="Pfam" id="PF04321"/>
    </source>
</evidence>
<evidence type="ECO:0000313" key="9">
    <source>
        <dbReference type="Proteomes" id="UP000283387"/>
    </source>
</evidence>
<evidence type="ECO:0000256" key="4">
    <source>
        <dbReference type="ARBA" id="ARBA00017099"/>
    </source>
</evidence>
<dbReference type="GO" id="GO:0008831">
    <property type="term" value="F:dTDP-4-dehydrorhamnose reductase activity"/>
    <property type="evidence" value="ECO:0007669"/>
    <property type="project" value="UniProtKB-EC"/>
</dbReference>
<dbReference type="PANTHER" id="PTHR10491">
    <property type="entry name" value="DTDP-4-DEHYDRORHAMNOSE REDUCTASE"/>
    <property type="match status" value="1"/>
</dbReference>
<dbReference type="Gene3D" id="3.40.50.720">
    <property type="entry name" value="NAD(P)-binding Rossmann-like Domain"/>
    <property type="match status" value="1"/>
</dbReference>
<keyword evidence="6" id="KW-0521">NADP</keyword>
<dbReference type="Proteomes" id="UP000283387">
    <property type="component" value="Unassembled WGS sequence"/>
</dbReference>
<gene>
    <name evidence="8" type="ORF">BC643_0032</name>
</gene>
<dbReference type="CDD" id="cd05254">
    <property type="entry name" value="dTDP_HR_like_SDR_e"/>
    <property type="match status" value="1"/>
</dbReference>
<evidence type="ECO:0000256" key="1">
    <source>
        <dbReference type="ARBA" id="ARBA00004781"/>
    </source>
</evidence>
<evidence type="ECO:0000256" key="5">
    <source>
        <dbReference type="ARBA" id="ARBA00048200"/>
    </source>
</evidence>
<dbReference type="AlphaFoldDB" id="A0A419W2K4"/>
<dbReference type="PANTHER" id="PTHR10491:SF4">
    <property type="entry name" value="METHIONINE ADENOSYLTRANSFERASE 2 SUBUNIT BETA"/>
    <property type="match status" value="1"/>
</dbReference>
<keyword evidence="9" id="KW-1185">Reference proteome</keyword>
<dbReference type="Gene3D" id="3.90.25.10">
    <property type="entry name" value="UDP-galactose 4-epimerase, domain 1"/>
    <property type="match status" value="1"/>
</dbReference>
<dbReference type="EC" id="1.1.1.133" evidence="3 6"/>
<keyword evidence="6" id="KW-0560">Oxidoreductase</keyword>
<evidence type="ECO:0000256" key="6">
    <source>
        <dbReference type="RuleBase" id="RU364082"/>
    </source>
</evidence>
<dbReference type="EMBL" id="RAPN01000001">
    <property type="protein sequence ID" value="RKD89701.1"/>
    <property type="molecule type" value="Genomic_DNA"/>
</dbReference>
<feature type="domain" description="RmlD-like substrate binding" evidence="7">
    <location>
        <begin position="1"/>
        <end position="288"/>
    </location>
</feature>
<reference evidence="8 9" key="1">
    <citation type="submission" date="2018-09" db="EMBL/GenBank/DDBJ databases">
        <title>Genomic Encyclopedia of Archaeal and Bacterial Type Strains, Phase II (KMG-II): from individual species to whole genera.</title>
        <authorList>
            <person name="Goeker M."/>
        </authorList>
    </citation>
    <scope>NUCLEOTIDE SEQUENCE [LARGE SCALE GENOMIC DNA]</scope>
    <source>
        <strain evidence="8 9">DSM 27148</strain>
    </source>
</reference>
<dbReference type="InterPro" id="IPR029903">
    <property type="entry name" value="RmlD-like-bd"/>
</dbReference>
<dbReference type="OrthoDB" id="9803892at2"/>
<comment type="similarity">
    <text evidence="2 6">Belongs to the dTDP-4-dehydrorhamnose reductase family.</text>
</comment>
<dbReference type="NCBIfam" id="TIGR01214">
    <property type="entry name" value="rmlD"/>
    <property type="match status" value="1"/>
</dbReference>
<dbReference type="GO" id="GO:0019305">
    <property type="term" value="P:dTDP-rhamnose biosynthetic process"/>
    <property type="evidence" value="ECO:0007669"/>
    <property type="project" value="UniProtKB-UniPathway"/>
</dbReference>
<dbReference type="SUPFAM" id="SSF51735">
    <property type="entry name" value="NAD(P)-binding Rossmann-fold domains"/>
    <property type="match status" value="1"/>
</dbReference>
<comment type="function">
    <text evidence="6">Catalyzes the reduction of dTDP-6-deoxy-L-lyxo-4-hexulose to yield dTDP-L-rhamnose.</text>
</comment>
<evidence type="ECO:0000256" key="3">
    <source>
        <dbReference type="ARBA" id="ARBA00012929"/>
    </source>
</evidence>
<dbReference type="GO" id="GO:0005829">
    <property type="term" value="C:cytosol"/>
    <property type="evidence" value="ECO:0007669"/>
    <property type="project" value="TreeGrafter"/>
</dbReference>
<dbReference type="UniPathway" id="UPA00124"/>
<comment type="catalytic activity">
    <reaction evidence="5">
        <text>dTDP-beta-L-rhamnose + NADP(+) = dTDP-4-dehydro-beta-L-rhamnose + NADPH + H(+)</text>
        <dbReference type="Rhea" id="RHEA:21796"/>
        <dbReference type="ChEBI" id="CHEBI:15378"/>
        <dbReference type="ChEBI" id="CHEBI:57510"/>
        <dbReference type="ChEBI" id="CHEBI:57783"/>
        <dbReference type="ChEBI" id="CHEBI:58349"/>
        <dbReference type="ChEBI" id="CHEBI:62830"/>
        <dbReference type="EC" id="1.1.1.133"/>
    </reaction>
</comment>
<comment type="pathway">
    <text evidence="1 6">Carbohydrate biosynthesis; dTDP-L-rhamnose biosynthesis.</text>
</comment>
<organism evidence="8 9">
    <name type="scientific">Mangrovibacterium diazotrophicum</name>
    <dbReference type="NCBI Taxonomy" id="1261403"/>
    <lineage>
        <taxon>Bacteria</taxon>
        <taxon>Pseudomonadati</taxon>
        <taxon>Bacteroidota</taxon>
        <taxon>Bacteroidia</taxon>
        <taxon>Marinilabiliales</taxon>
        <taxon>Prolixibacteraceae</taxon>
        <taxon>Mangrovibacterium</taxon>
    </lineage>
</organism>
<comment type="caution">
    <text evidence="8">The sequence shown here is derived from an EMBL/GenBank/DDBJ whole genome shotgun (WGS) entry which is preliminary data.</text>
</comment>
<dbReference type="InterPro" id="IPR036291">
    <property type="entry name" value="NAD(P)-bd_dom_sf"/>
</dbReference>
<dbReference type="RefSeq" id="WP_120271160.1">
    <property type="nucleotide sequence ID" value="NZ_RAPN01000001.1"/>
</dbReference>
<evidence type="ECO:0000313" key="8">
    <source>
        <dbReference type="EMBL" id="RKD89701.1"/>
    </source>
</evidence>